<evidence type="ECO:0000256" key="1">
    <source>
        <dbReference type="SAM" id="Coils"/>
    </source>
</evidence>
<dbReference type="AlphaFoldDB" id="A0A6J4MX18"/>
<evidence type="ECO:0000313" key="2">
    <source>
        <dbReference type="EMBL" id="CAA9368990.1"/>
    </source>
</evidence>
<protein>
    <submittedName>
        <fullName evidence="2">Uncharacterized protein</fullName>
    </submittedName>
</protein>
<keyword evidence="1" id="KW-0175">Coiled coil</keyword>
<organism evidence="2">
    <name type="scientific">uncultured Gemmatimonadota bacterium</name>
    <dbReference type="NCBI Taxonomy" id="203437"/>
    <lineage>
        <taxon>Bacteria</taxon>
        <taxon>Pseudomonadati</taxon>
        <taxon>Gemmatimonadota</taxon>
        <taxon>environmental samples</taxon>
    </lineage>
</organism>
<name>A0A6J4MX18_9BACT</name>
<feature type="coiled-coil region" evidence="1">
    <location>
        <begin position="183"/>
        <end position="217"/>
    </location>
</feature>
<reference evidence="2" key="1">
    <citation type="submission" date="2020-02" db="EMBL/GenBank/DDBJ databases">
        <authorList>
            <person name="Meier V. D."/>
        </authorList>
    </citation>
    <scope>NUCLEOTIDE SEQUENCE</scope>
    <source>
        <strain evidence="2">AVDCRST_MAG68</strain>
    </source>
</reference>
<gene>
    <name evidence="2" type="ORF">AVDCRST_MAG68-5280</name>
</gene>
<proteinExistence type="predicted"/>
<accession>A0A6J4MX18</accession>
<sequence>MPIDRGAIDAQLRDIGEGDRWWEYREFRDLPHILHVDEQIKGLITGKLLGARGPRIRMAGAWVFVATTHRLIALKQERFARKQVEIAAGQIIRIQPSTRLRSSQIVVETPQRRYRLRVPKSEAFRFAGALATLMPAAPAQPPALETESWSWFPRSVAALPGVAGLVERVSPRSGPDYPSREHFERLELTVEALQNEMERLRNQVSFLEDLLRKQSEDTFLTRSSVDS</sequence>
<dbReference type="EMBL" id="CADCTW010000235">
    <property type="protein sequence ID" value="CAA9368990.1"/>
    <property type="molecule type" value="Genomic_DNA"/>
</dbReference>